<feature type="compositionally biased region" description="Polar residues" evidence="2">
    <location>
        <begin position="52"/>
        <end position="63"/>
    </location>
</feature>
<dbReference type="AlphaFoldDB" id="A0A8H8D9W4"/>
<feature type="compositionally biased region" description="Basic and acidic residues" evidence="2">
    <location>
        <begin position="619"/>
        <end position="629"/>
    </location>
</feature>
<feature type="compositionally biased region" description="Basic and acidic residues" evidence="2">
    <location>
        <begin position="482"/>
        <end position="491"/>
    </location>
</feature>
<dbReference type="GO" id="GO:0006355">
    <property type="term" value="P:regulation of DNA-templated transcription"/>
    <property type="evidence" value="ECO:0007669"/>
    <property type="project" value="InterPro"/>
</dbReference>
<comment type="caution">
    <text evidence="4">The sequence shown here is derived from an EMBL/GenBank/DDBJ whole genome shotgun (WGS) entry which is preliminary data.</text>
</comment>
<dbReference type="OrthoDB" id="5374328at2759"/>
<organism evidence="4 5">
    <name type="scientific">Candida metapsilosis</name>
    <dbReference type="NCBI Taxonomy" id="273372"/>
    <lineage>
        <taxon>Eukaryota</taxon>
        <taxon>Fungi</taxon>
        <taxon>Dikarya</taxon>
        <taxon>Ascomycota</taxon>
        <taxon>Saccharomycotina</taxon>
        <taxon>Pichiomycetes</taxon>
        <taxon>Debaryomycetaceae</taxon>
        <taxon>Candida/Lodderomyces clade</taxon>
        <taxon>Candida</taxon>
    </lineage>
</organism>
<dbReference type="InterPro" id="IPR018287">
    <property type="entry name" value="Hap4_TF_heteromerisation"/>
</dbReference>
<evidence type="ECO:0000256" key="2">
    <source>
        <dbReference type="SAM" id="MobiDB-lite"/>
    </source>
</evidence>
<evidence type="ECO:0000259" key="3">
    <source>
        <dbReference type="Pfam" id="PF10297"/>
    </source>
</evidence>
<dbReference type="GeneID" id="93653552"/>
<dbReference type="GO" id="GO:0005634">
    <property type="term" value="C:nucleus"/>
    <property type="evidence" value="ECO:0007669"/>
    <property type="project" value="InterPro"/>
</dbReference>
<protein>
    <recommendedName>
        <fullName evidence="3">Hap4 transcription factor heteromerisation domain-containing protein</fullName>
    </recommendedName>
</protein>
<feature type="compositionally biased region" description="Polar residues" evidence="2">
    <location>
        <begin position="71"/>
        <end position="83"/>
    </location>
</feature>
<feature type="region of interest" description="Disordered" evidence="2">
    <location>
        <begin position="603"/>
        <end position="652"/>
    </location>
</feature>
<feature type="region of interest" description="Disordered" evidence="2">
    <location>
        <begin position="1"/>
        <end position="100"/>
    </location>
</feature>
<feature type="compositionally biased region" description="Basic and acidic residues" evidence="2">
    <location>
        <begin position="636"/>
        <end position="651"/>
    </location>
</feature>
<gene>
    <name evidence="4" type="ORF">I9W82_004923</name>
</gene>
<evidence type="ECO:0000313" key="4">
    <source>
        <dbReference type="EMBL" id="KAG5417290.1"/>
    </source>
</evidence>
<evidence type="ECO:0000256" key="1">
    <source>
        <dbReference type="ARBA" id="ARBA00023242"/>
    </source>
</evidence>
<sequence>MDGKSTAPMESKITPNVPATKLPTEGVQQQHVSANSLHSQSNKALGSVGPAPTNSIKSNTSQSEQRELVPNQKQLQIQPSNSVKPKGKSSVIASKNQAVRQHPLRIAPKYAKIQPAIAPKPSNSVPVTTKFNPIPSSKFQLSMRPSLSQDAKNLNTSKKWILPPRPRPGRKRTGSESDKVTKAPATVVRRKSKPKTGPNTAIHSNDNPEKSMMRTNSAMATAPTTAIENGMDRSAAPTGLADSKDVAKSQEPFLSTQSRAKALPLEKGASLTLLTKNTSEVEGAVTTKSSNEMKLDAEIKQVSKPRSQSPPAPTPAAAAAAAAPPPPPPPIKQEDPEIQMTELKVSYLAKLKEQEIIRNYVEVLTNQIKELSFVQNGVITFDALKNTPKVNPNSQRITSTLTKSKCDQLDSINNLNDLNKFLNYLSKSSDIIKSAKRQPTDNAAPPDNLNQQIDNYVQLRNRFKMLSQENSKKGSKKKMNKHQADSTENARHTASSSSSAITPKNASPKSPFTPDLLRPLNASNLFNDPNLDMMEMDLQTETIEASPSTAEILADNDKLKTTSDSLTMEFESSKFGVDGNADGGEFFHVDEHDFLSKLVLDDGDGATTPSEEPDLGEVVIHKQNGEKSSDANGSSSHDDEKEAEPLKRDQVTNDMIMKKKMKFNCGFCTNDTPCLCFDSDLEISRLN</sequence>
<proteinExistence type="predicted"/>
<accession>A0A8H8D9W4</accession>
<name>A0A8H8D9W4_9ASCO</name>
<feature type="compositionally biased region" description="Polar residues" evidence="2">
    <location>
        <begin position="281"/>
        <end position="290"/>
    </location>
</feature>
<feature type="domain" description="Hap4 transcription factor heteromerisation" evidence="3">
    <location>
        <begin position="156"/>
        <end position="171"/>
    </location>
</feature>
<reference evidence="4 5" key="1">
    <citation type="submission" date="2020-12" db="EMBL/GenBank/DDBJ databases">
        <title>Effect of drift, selection, and recombination on the evolution of hybrid genomes in Candida yeast pathogens.</title>
        <authorList>
            <person name="Mixao V."/>
            <person name="Ksiezopolska E."/>
            <person name="Saus E."/>
            <person name="Boekhout T."/>
            <person name="Gacser A."/>
            <person name="Gabaldon T."/>
        </authorList>
    </citation>
    <scope>NUCLEOTIDE SEQUENCE [LARGE SCALE GENOMIC DNA]</scope>
    <source>
        <strain evidence="4 5">BP57</strain>
    </source>
</reference>
<dbReference type="Pfam" id="PF10297">
    <property type="entry name" value="Hap4_Hap_bind"/>
    <property type="match status" value="1"/>
</dbReference>
<feature type="region of interest" description="Disordered" evidence="2">
    <location>
        <begin position="468"/>
        <end position="523"/>
    </location>
</feature>
<dbReference type="RefSeq" id="XP_067546406.1">
    <property type="nucleotide sequence ID" value="XM_067694046.1"/>
</dbReference>
<dbReference type="Proteomes" id="UP000669133">
    <property type="component" value="Unassembled WGS sequence"/>
</dbReference>
<feature type="compositionally biased region" description="Basic and acidic residues" evidence="2">
    <location>
        <begin position="291"/>
        <end position="301"/>
    </location>
</feature>
<feature type="compositionally biased region" description="Polar residues" evidence="2">
    <location>
        <begin position="26"/>
        <end position="44"/>
    </location>
</feature>
<feature type="region of interest" description="Disordered" evidence="2">
    <location>
        <begin position="281"/>
        <end position="334"/>
    </location>
</feature>
<keyword evidence="5" id="KW-1185">Reference proteome</keyword>
<keyword evidence="1" id="KW-0539">Nucleus</keyword>
<feature type="compositionally biased region" description="Polar residues" evidence="2">
    <location>
        <begin position="213"/>
        <end position="227"/>
    </location>
</feature>
<feature type="region of interest" description="Disordered" evidence="2">
    <location>
        <begin position="158"/>
        <end position="260"/>
    </location>
</feature>
<evidence type="ECO:0000313" key="5">
    <source>
        <dbReference type="Proteomes" id="UP000669133"/>
    </source>
</evidence>
<feature type="compositionally biased region" description="Polar residues" evidence="2">
    <location>
        <begin position="492"/>
        <end position="510"/>
    </location>
</feature>
<dbReference type="EMBL" id="JAEOAQ010000007">
    <property type="protein sequence ID" value="KAG5417290.1"/>
    <property type="molecule type" value="Genomic_DNA"/>
</dbReference>